<comment type="caution">
    <text evidence="1">The sequence shown here is derived from an EMBL/GenBank/DDBJ whole genome shotgun (WGS) entry which is preliminary data.</text>
</comment>
<evidence type="ECO:0000313" key="2">
    <source>
        <dbReference type="Proteomes" id="UP000824533"/>
    </source>
</evidence>
<protein>
    <submittedName>
        <fullName evidence="1">Uncharacterized protein</fullName>
    </submittedName>
</protein>
<keyword evidence="2" id="KW-1185">Reference proteome</keyword>
<evidence type="ECO:0000313" key="1">
    <source>
        <dbReference type="EMBL" id="KAJ0180734.1"/>
    </source>
</evidence>
<name>A0ACC1D9Y9_9NEOP</name>
<accession>A0ACC1D9Y9</accession>
<reference evidence="1 2" key="1">
    <citation type="journal article" date="2021" name="Front. Genet.">
        <title>Chromosome-Level Genome Assembly Reveals Significant Gene Expansion in the Toll and IMD Signaling Pathways of Dendrolimus kikuchii.</title>
        <authorList>
            <person name="Zhou J."/>
            <person name="Wu P."/>
            <person name="Xiong Z."/>
            <person name="Liu N."/>
            <person name="Zhao N."/>
            <person name="Ji M."/>
            <person name="Qiu Y."/>
            <person name="Yang B."/>
        </authorList>
    </citation>
    <scope>NUCLEOTIDE SEQUENCE [LARGE SCALE GENOMIC DNA]</scope>
    <source>
        <strain evidence="1">Ann1</strain>
    </source>
</reference>
<dbReference type="EMBL" id="CM034392">
    <property type="protein sequence ID" value="KAJ0180734.1"/>
    <property type="molecule type" value="Genomic_DNA"/>
</dbReference>
<dbReference type="Proteomes" id="UP000824533">
    <property type="component" value="Linkage Group LG06"/>
</dbReference>
<proteinExistence type="predicted"/>
<sequence length="505" mass="58334">MDTTVPIKPMNMLELFPDLNAILTEDAKLNLTAKKKPRPTTMMQKTLTSEKDYKPMNLNEMWDDLKSLRVPSSKEQSQIQTANKKRWNSSIKVDKRKSLKADGKLQKSTVRKVLDFQTKPKVQNSKMKITSETPKFPKPDLNKFKQKKTVLKQVPAHNTIRISGICNIPETPDVINNPIKSRMTITNKENRQFILPKPINSKKIIKPPLVPNTPLTNESWKSSCDDSFLQREKEIDDYENKVFNENKVNNVTPQVSTPYTKHRNIQEYFDNSSNFDDSAAYKDNTIMCFDKPKNSIDNNKREESVIVSLCDLLDKATVTDVERTSTLDDLLNMEKDLEQNSIIIEKTIKMLNELKESKTKSLKFIRRLIKEKKESISNHEKPLAETKDFKVVKAEKINEEVNPMKSKPCSVIKSCIRTPTYKIPRRSPCLKKMVLYKSMPNQLNEMHSPKIDMGKRALSVYMEMKQHMNFLNTPLKRPENTTGLSTPAVTSHNLQIQLEKLYDDL</sequence>
<organism evidence="1 2">
    <name type="scientific">Dendrolimus kikuchii</name>
    <dbReference type="NCBI Taxonomy" id="765133"/>
    <lineage>
        <taxon>Eukaryota</taxon>
        <taxon>Metazoa</taxon>
        <taxon>Ecdysozoa</taxon>
        <taxon>Arthropoda</taxon>
        <taxon>Hexapoda</taxon>
        <taxon>Insecta</taxon>
        <taxon>Pterygota</taxon>
        <taxon>Neoptera</taxon>
        <taxon>Endopterygota</taxon>
        <taxon>Lepidoptera</taxon>
        <taxon>Glossata</taxon>
        <taxon>Ditrysia</taxon>
        <taxon>Bombycoidea</taxon>
        <taxon>Lasiocampidae</taxon>
        <taxon>Dendrolimus</taxon>
    </lineage>
</organism>
<gene>
    <name evidence="1" type="ORF">K1T71_004138</name>
</gene>